<reference evidence="2" key="1">
    <citation type="submission" date="2020-09" db="EMBL/GenBank/DDBJ databases">
        <title>Genome-Enabled Discovery of Anthraquinone Biosynthesis in Senna tora.</title>
        <authorList>
            <person name="Kang S.-H."/>
            <person name="Pandey R.P."/>
            <person name="Lee C.-M."/>
            <person name="Sim J.-S."/>
            <person name="Jeong J.-T."/>
            <person name="Choi B.-S."/>
            <person name="Jung M."/>
            <person name="Ginzburg D."/>
            <person name="Zhao K."/>
            <person name="Won S.Y."/>
            <person name="Oh T.-J."/>
            <person name="Yu Y."/>
            <person name="Kim N.-H."/>
            <person name="Lee O.R."/>
            <person name="Lee T.-H."/>
            <person name="Bashyal P."/>
            <person name="Kim T.-S."/>
            <person name="Lee W.-H."/>
            <person name="Kawkins C."/>
            <person name="Kim C.-K."/>
            <person name="Kim J.S."/>
            <person name="Ahn B.O."/>
            <person name="Rhee S.Y."/>
            <person name="Sohng J.K."/>
        </authorList>
    </citation>
    <scope>NUCLEOTIDE SEQUENCE</scope>
    <source>
        <tissue evidence="2">Leaf</tissue>
    </source>
</reference>
<sequence length="75" mass="8578">MISNQYHQEVTLQKDCSNSSSNAAKRVEARLENDALDFSTNAASDECKNIARKLMEDEDHIGKWMICDEHHIPFP</sequence>
<organism evidence="2 3">
    <name type="scientific">Senna tora</name>
    <dbReference type="NCBI Taxonomy" id="362788"/>
    <lineage>
        <taxon>Eukaryota</taxon>
        <taxon>Viridiplantae</taxon>
        <taxon>Streptophyta</taxon>
        <taxon>Embryophyta</taxon>
        <taxon>Tracheophyta</taxon>
        <taxon>Spermatophyta</taxon>
        <taxon>Magnoliopsida</taxon>
        <taxon>eudicotyledons</taxon>
        <taxon>Gunneridae</taxon>
        <taxon>Pentapetalae</taxon>
        <taxon>rosids</taxon>
        <taxon>fabids</taxon>
        <taxon>Fabales</taxon>
        <taxon>Fabaceae</taxon>
        <taxon>Caesalpinioideae</taxon>
        <taxon>Cassia clade</taxon>
        <taxon>Senna</taxon>
    </lineage>
</organism>
<accession>A0A834TNS6</accession>
<dbReference type="EMBL" id="JAAIUW010000007">
    <property type="protein sequence ID" value="KAF7824912.1"/>
    <property type="molecule type" value="Genomic_DNA"/>
</dbReference>
<evidence type="ECO:0000256" key="1">
    <source>
        <dbReference type="SAM" id="MobiDB-lite"/>
    </source>
</evidence>
<name>A0A834TNS6_9FABA</name>
<feature type="compositionally biased region" description="Polar residues" evidence="1">
    <location>
        <begin position="1"/>
        <end position="23"/>
    </location>
</feature>
<proteinExistence type="predicted"/>
<keyword evidence="3" id="KW-1185">Reference proteome</keyword>
<gene>
    <name evidence="2" type="ORF">G2W53_023056</name>
</gene>
<evidence type="ECO:0000313" key="3">
    <source>
        <dbReference type="Proteomes" id="UP000634136"/>
    </source>
</evidence>
<evidence type="ECO:0000313" key="2">
    <source>
        <dbReference type="EMBL" id="KAF7824912.1"/>
    </source>
</evidence>
<feature type="region of interest" description="Disordered" evidence="1">
    <location>
        <begin position="1"/>
        <end position="24"/>
    </location>
</feature>
<dbReference type="AlphaFoldDB" id="A0A834TNS6"/>
<dbReference type="Proteomes" id="UP000634136">
    <property type="component" value="Unassembled WGS sequence"/>
</dbReference>
<comment type="caution">
    <text evidence="2">The sequence shown here is derived from an EMBL/GenBank/DDBJ whole genome shotgun (WGS) entry which is preliminary data.</text>
</comment>
<protein>
    <submittedName>
        <fullName evidence="2">Uncharacterized protein</fullName>
    </submittedName>
</protein>